<evidence type="ECO:0000259" key="4">
    <source>
        <dbReference type="PROSITE" id="PS50022"/>
    </source>
</evidence>
<evidence type="ECO:0008006" key="10">
    <source>
        <dbReference type="Google" id="ProtNLM"/>
    </source>
</evidence>
<dbReference type="SMART" id="SM00473">
    <property type="entry name" value="PAN_AP"/>
    <property type="match status" value="3"/>
</dbReference>
<dbReference type="SMART" id="SM00181">
    <property type="entry name" value="EGF"/>
    <property type="match status" value="3"/>
</dbReference>
<dbReference type="GeneID" id="20240254"/>
<dbReference type="HOGENOM" id="CLU_225048_0_0_1"/>
<evidence type="ECO:0000313" key="9">
    <source>
        <dbReference type="Proteomes" id="UP000030746"/>
    </source>
</evidence>
<dbReference type="CTD" id="20240254"/>
<dbReference type="Gene3D" id="2.10.25.10">
    <property type="entry name" value="Laminin"/>
    <property type="match status" value="3"/>
</dbReference>
<evidence type="ECO:0000313" key="8">
    <source>
        <dbReference type="EMBL" id="ESO87791.1"/>
    </source>
</evidence>
<evidence type="ECO:0000256" key="2">
    <source>
        <dbReference type="ARBA" id="ARBA00023157"/>
    </source>
</evidence>
<evidence type="ECO:0000256" key="1">
    <source>
        <dbReference type="ARBA" id="ARBA00022729"/>
    </source>
</evidence>
<reference evidence="8 9" key="1">
    <citation type="journal article" date="2013" name="Nature">
        <title>Insights into bilaterian evolution from three spiralian genomes.</title>
        <authorList>
            <person name="Simakov O."/>
            <person name="Marletaz F."/>
            <person name="Cho S.J."/>
            <person name="Edsinger-Gonzales E."/>
            <person name="Havlak P."/>
            <person name="Hellsten U."/>
            <person name="Kuo D.H."/>
            <person name="Larsson T."/>
            <person name="Lv J."/>
            <person name="Arendt D."/>
            <person name="Savage R."/>
            <person name="Osoegawa K."/>
            <person name="de Jong P."/>
            <person name="Grimwood J."/>
            <person name="Chapman J.A."/>
            <person name="Shapiro H."/>
            <person name="Aerts A."/>
            <person name="Otillar R.P."/>
            <person name="Terry A.Y."/>
            <person name="Boore J.L."/>
            <person name="Grigoriev I.V."/>
            <person name="Lindberg D.R."/>
            <person name="Seaver E.C."/>
            <person name="Weisblat D.A."/>
            <person name="Putnam N.H."/>
            <person name="Rokhsar D.S."/>
        </authorList>
    </citation>
    <scope>NUCLEOTIDE SEQUENCE [LARGE SCALE GENOMIC DNA]</scope>
</reference>
<dbReference type="InterPro" id="IPR001846">
    <property type="entry name" value="VWF_type-D"/>
</dbReference>
<dbReference type="SMART" id="SM00216">
    <property type="entry name" value="VWD"/>
    <property type="match status" value="4"/>
</dbReference>
<dbReference type="EMBL" id="KB202823">
    <property type="protein sequence ID" value="ESO87791.1"/>
    <property type="molecule type" value="Genomic_DNA"/>
</dbReference>
<dbReference type="KEGG" id="lgi:LOTGIDRAFT_166089"/>
<dbReference type="RefSeq" id="XP_009061402.1">
    <property type="nucleotide sequence ID" value="XM_009063154.1"/>
</dbReference>
<keyword evidence="1" id="KW-0732">Signal</keyword>
<feature type="domain" description="Apple" evidence="6">
    <location>
        <begin position="2047"/>
        <end position="2131"/>
    </location>
</feature>
<dbReference type="CDD" id="cd01099">
    <property type="entry name" value="PAN_AP_HGF"/>
    <property type="match status" value="1"/>
</dbReference>
<dbReference type="PROSITE" id="PS00022">
    <property type="entry name" value="EGF_1"/>
    <property type="match status" value="1"/>
</dbReference>
<dbReference type="GO" id="GO:0009986">
    <property type="term" value="C:cell surface"/>
    <property type="evidence" value="ECO:0007669"/>
    <property type="project" value="TreeGrafter"/>
</dbReference>
<dbReference type="InterPro" id="IPR050969">
    <property type="entry name" value="Dev_Signal_Modulators"/>
</dbReference>
<dbReference type="InterPro" id="IPR008979">
    <property type="entry name" value="Galactose-bd-like_sf"/>
</dbReference>
<dbReference type="Proteomes" id="UP000030746">
    <property type="component" value="Unassembled WGS sequence"/>
</dbReference>
<dbReference type="Pfam" id="PF23106">
    <property type="entry name" value="EGF_Teneurin"/>
    <property type="match status" value="1"/>
</dbReference>
<proteinExistence type="predicted"/>
<dbReference type="Pfam" id="PF26129">
    <property type="entry name" value="Vwde"/>
    <property type="match status" value="3"/>
</dbReference>
<dbReference type="PANTHER" id="PTHR14949">
    <property type="entry name" value="EGF-LIKE-DOMAIN, MULTIPLE 7, 8"/>
    <property type="match status" value="1"/>
</dbReference>
<dbReference type="PANTHER" id="PTHR14949:SF54">
    <property type="entry name" value="VWFD DOMAIN-CONTAINING PROTEIN"/>
    <property type="match status" value="1"/>
</dbReference>
<feature type="domain" description="Ig-like" evidence="5">
    <location>
        <begin position="190"/>
        <end position="260"/>
    </location>
</feature>
<dbReference type="PROSITE" id="PS50948">
    <property type="entry name" value="PAN"/>
    <property type="match status" value="3"/>
</dbReference>
<dbReference type="InterPro" id="IPR003609">
    <property type="entry name" value="Pan_app"/>
</dbReference>
<dbReference type="InterPro" id="IPR000421">
    <property type="entry name" value="FA58C"/>
</dbReference>
<dbReference type="STRING" id="225164.V4A396"/>
<protein>
    <recommendedName>
        <fullName evidence="10">VWFD domain-containing protein</fullName>
    </recommendedName>
</protein>
<dbReference type="SUPFAM" id="SSF57414">
    <property type="entry name" value="Hairpin loop containing domain-like"/>
    <property type="match status" value="2"/>
</dbReference>
<gene>
    <name evidence="8" type="ORF">LOTGIDRAFT_166089</name>
</gene>
<evidence type="ECO:0000256" key="3">
    <source>
        <dbReference type="ARBA" id="ARBA00023180"/>
    </source>
</evidence>
<accession>V4A396</accession>
<feature type="domain" description="VWFD" evidence="7">
    <location>
        <begin position="3183"/>
        <end position="3370"/>
    </location>
</feature>
<feature type="domain" description="VWFD" evidence="7">
    <location>
        <begin position="425"/>
        <end position="609"/>
    </location>
</feature>
<dbReference type="FunFam" id="2.10.25.10:FF:000001">
    <property type="entry name" value="Tenascin C"/>
    <property type="match status" value="1"/>
</dbReference>
<dbReference type="InterPro" id="IPR000742">
    <property type="entry name" value="EGF"/>
</dbReference>
<dbReference type="InterPro" id="IPR007110">
    <property type="entry name" value="Ig-like_dom"/>
</dbReference>
<dbReference type="GO" id="GO:0005102">
    <property type="term" value="F:signaling receptor binding"/>
    <property type="evidence" value="ECO:0007669"/>
    <property type="project" value="TreeGrafter"/>
</dbReference>
<dbReference type="OMA" id="MECHICD"/>
<evidence type="ECO:0000259" key="5">
    <source>
        <dbReference type="PROSITE" id="PS50835"/>
    </source>
</evidence>
<dbReference type="SUPFAM" id="SSF49785">
    <property type="entry name" value="Galactose-binding domain-like"/>
    <property type="match status" value="1"/>
</dbReference>
<dbReference type="PROSITE" id="PS51233">
    <property type="entry name" value="VWFD"/>
    <property type="match status" value="4"/>
</dbReference>
<keyword evidence="9" id="KW-1185">Reference proteome</keyword>
<dbReference type="Pfam" id="PF00094">
    <property type="entry name" value="VWD"/>
    <property type="match status" value="4"/>
</dbReference>
<dbReference type="Gene3D" id="2.60.120.260">
    <property type="entry name" value="Galactose-binding domain-like"/>
    <property type="match status" value="1"/>
</dbReference>
<organism evidence="8 9">
    <name type="scientific">Lottia gigantea</name>
    <name type="common">Giant owl limpet</name>
    <dbReference type="NCBI Taxonomy" id="225164"/>
    <lineage>
        <taxon>Eukaryota</taxon>
        <taxon>Metazoa</taxon>
        <taxon>Spiralia</taxon>
        <taxon>Lophotrochozoa</taxon>
        <taxon>Mollusca</taxon>
        <taxon>Gastropoda</taxon>
        <taxon>Patellogastropoda</taxon>
        <taxon>Lottioidea</taxon>
        <taxon>Lottiidae</taxon>
        <taxon>Lottia</taxon>
    </lineage>
</organism>
<feature type="domain" description="Apple" evidence="6">
    <location>
        <begin position="964"/>
        <end position="1048"/>
    </location>
</feature>
<keyword evidence="2" id="KW-1015">Disulfide bond</keyword>
<feature type="domain" description="F5/8 type C" evidence="4">
    <location>
        <begin position="23"/>
        <end position="176"/>
    </location>
</feature>
<sequence>MFRITRTSIGLFSVRVTCFAPDCNAPLGLESESIKNEQIKASSLSLDQSLSKLRYGCCDGESFAAWCPAENQNGEWVEVSFYGPTLVSGIKLQAPQSIEEVTSNLTKFSVQFELATSPPGVLTTYIDDNNQTVFESHLDTESKSNLTFPSVLIRKIRIVVEEFNVNPCFRLEVLGCSSTETVVPVGIKEPKLRLDYISEDDIKLVCETTDLPSLSIQYQVTWFRDNIAIQTSLLPSLSTSQTLQVTIQDFKNQKSHQCSIKACHSLDCSKDIFTDKVESDVFMPGVTLETEDSLQICEGEQGSFKVVGNAPPSFICLINNLKEDCQIYLQTTVADDNPVRCTNDRILPQITVPSASSQSQCKWTYSNENWMSPIEIPVMANQDLLIDGTRMSSITVTVVPGECLSCMSKSAQMIKVETCDKDEISVCKSLPTGHITTFDNVVYTSQLNGEQILYQSKEMPYSVHVFNTECDGVADAVCSCAVAIRSNDDVVVISGCKGNDHLEVDMYLNGDLEPDTTIYSFNSGREYEVYLPTGTEVSVKQFNDFISVWIYSSPLDFNNTLGLCGLYDNSDSNEYIKQDGVMVNDNVNNDFSKTWRVDRKDTIFYGICPDQMTSAPKDVRESCECRSADSTRCHSSHVLTCPALKAYFPDYEVTSDLVKYTASAPVNCLMGVQVIDEYIQKPDPVNVPVWRNGWNEANATEFCQTISNSKISTICNSVVQNYTDDELTNCINNIKYTGDRTFFRLLEDGLEERCSKQIYKNLTNLVPDSTINSLCPNSCSNNGNCINGICYCAGFIGDDCSVKAKDKPVITRLNNDGLCNTRNQPCDSVVVEGYHFVKGTNFKCQFKKIEVNATHYSSIGEWIDSTDIEYINIGLVSCSLPKAGYYMIRASNNGLDYSNEVFYFANDRDCYNCNTTEGTCAQRDNVCIIDGKCYFENVFNDRNHTLICKPDKDADGWTYTDSPCIESTATWNTTESRAIGFHNHKTYNNVVDLEACQKLCAGELEFSCRSVDYNTENQSCHLSKYRRTDVQSYYSNFGSNITNSEWNCEKEHCSGLKVEWKMKSALVPKKSNFTEIADVWSYDVCRLRCLAMETCTYVIHNAMRGLCLWSTDEISEDQEMVSAPGWSYHLIECKPGSPSDREGPSVSSAKIIPTFNGVGNKDQYECQYSEVVSNNKRFVRFDILWNFNGQWIYENTKEDNVTESYLPEKYIDKVVYGTKIMCAVSVCYYDNCEDTRSTLAVSDAYEIGILVSTNEDLVLREGEEGENIQLHATAPPYILCREKGVSNMTVCKVKLTIKAEDNGKLDCPGGYKVAQTAIRITNDKDEEMSVCNMELTNSDWQNMYNINIKAATDNKYDGDAIGSLNISAHYMVEEKSEVTEALIESKLTIVDVDRSAVCFSVNDPHMTTFDSRYYNNYHQGEYVLYKHSELPHSVHAFYRSCNGRVSCTCAVAIKVDDDVVIIDKCGESADNIYGFTPISVKLFRNGLLTPGFQIFSEYGGREYRVVLPTGTVVYVSRSVIRGYNYVNVWIKASASDFNHTKGLCGSYDDDVDNDLMKRDGTLSTDTSETPDDFSLSWRVDKKDTLYTGACPEENAKPTPKVRETYCYCHDDSDSCNPGNHLQICPFENKGSDITLRLQKESLFPTKCRKENTGFSYPEFEYDINAVPGEYNFPTKSGMSEDYVNGICKFSLEFLDSDSNCKDVPNVLYDYSFKSCVEDIKITGELAWNKAAFENIKVQCEIQLASNVSLWTTNADGALAPPTSITDHLCIAACGGAGKCVKGVCECKEGFSGPDCFLDENEAPNLFYLGNKGLCDLQKDPCDRVHVFNNNTIDNEALFCHYYKVESNETTYNIIGEEETRQAEYISVNELICPLPEKSSYVIKISNNRTVYSSPALLLVYDSLCYNCSLNSGACMIKDSACLIDGTCFETGEYNPDNSREFCDPMLNTTGWQVANDSCETLDLLWLQTKDKYYINSTVLSSSTSNYSDCQNLCLAEDNNGCLSFQHNMTTNKCSLNAQSRSTAFELFVQDDNQETYYSEWICDNNPCATRGITWIRHAGFAILGEKILKEISGVSSLSACRNLCLREKDFVCRAYQLLVEAKTCSLSAASSADANNDFVRWPGYIFEEWTCKSGNDLPIASKNPTAKIETDMNSNYTLSCEFPAIENRVNKTFKYLVEFWLDRQHVIQMTNVSLEESADTGKVFLNPEQARGHEYGTKLSCAVQTCLQEKDGSCMLGALRSSNNIELKIEFENQDEMELVEGQPSKSIVIRSNMPPSFVCQSTEDCSFMVYGKLQEDENDTLCFGGEVMSQAVLGFKSMCGIKIDSQNWQDKHEIPLKAKVDSLKDGNKDRHLNFWLDVMNEDMSVFKTDLNTFKLSIIDKDRSAVCSSMSGAHLITFDGRYYDILSSGEFVMYKHTTLPLEVRTYYRACFKNGMCNCAVTVKAGDDVILIDRCGADLKTSDKQPMIAKIILNDDLTPGVYIDQIGAGMKYKITLPTGTVVIVGLDNQHLSAYLNVWIVPSTQDWMKTQGLCGDFDGDNTNDLINNFDGKSPVVMSPNAFTASWRSAKDSSLYNGYCKTDSDIQIEDMIYCDCINNNTSPCTSNGDIKPCPHQNRLTFSEGEDVTQLFVKIAEKSTCSKTPEFQYSADYKLQEYDWPTLSGITEGNATAYCDEVISNSKPANMCLAIDNIHADFIMKSCLSDIKMNNNRKWLGTTVNSLLQACVIELKLQGADAGKEDDGGRNRTEVNQSLYDIICLNDCSGNGTCVQSTCVCNEGFIGPDCSVEDNEPPEIYRLVNDGICDISQAACDQVTVYGNKFVKSDNLTCKFQRILIQDMNYTVIADENTVEVAAMFVSFSHIVCKLPTVYSYLISISNNEVLYSTETVFSVIHPNCHDCDTAGFCSIKPETCFFGLECHKFGEKNPENDTLICDPFENYYDWSTVKDFPYLELTPTVKAEQDGENFKFVCEFQLPQRSDLKLFLKWFHDDAEIKMLDLNLEDTMAEIDIKYVTGFKFGSKIECGVLACYAASCESTYSPPKKTIISFMAEIKLLTTKLSLIEGQDPGFIETQLSVPLKYMCSQDQECQIQVGVILPEEDELQCSDSQYYYQTVFLSTDETQTCLKKISDYPDTLKLELKASIDGLVDGTTRSQVMIGARVTAGEEVVYNDTIGSTSISIKDRDTIALCGSLIHPHMTTFDGTTYNVFREGEFVLYKHTTMPYEVRAFFRQCDGKVSCNCAVSVKSGDDVIIVDRCGASRTNQEKQPTTVTIYKNGDLTPGTRIYRYSEGKKYKIQLPTGTLVFIQPGKKRHEKGYLNVWIQASPTDYERTQGLCGTFDEDVDNDLQQPDGQVYAGQEREPDAFSLQWRQVFMI</sequence>
<dbReference type="OrthoDB" id="6156080at2759"/>
<dbReference type="Gene3D" id="3.50.4.10">
    <property type="entry name" value="Hepatocyte Growth Factor"/>
    <property type="match status" value="3"/>
</dbReference>
<dbReference type="PROSITE" id="PS50835">
    <property type="entry name" value="IG_LIKE"/>
    <property type="match status" value="1"/>
</dbReference>
<dbReference type="Pfam" id="PF00024">
    <property type="entry name" value="PAN_1"/>
    <property type="match status" value="3"/>
</dbReference>
<dbReference type="InterPro" id="IPR058727">
    <property type="entry name" value="Helical_Vwde"/>
</dbReference>
<dbReference type="PROSITE" id="PS50022">
    <property type="entry name" value="FA58C_3"/>
    <property type="match status" value="1"/>
</dbReference>
<feature type="domain" description="Apple" evidence="6">
    <location>
        <begin position="1958"/>
        <end position="2042"/>
    </location>
</feature>
<feature type="domain" description="VWFD" evidence="7">
    <location>
        <begin position="1396"/>
        <end position="1591"/>
    </location>
</feature>
<name>V4A396_LOTGI</name>
<evidence type="ECO:0000259" key="6">
    <source>
        <dbReference type="PROSITE" id="PS50948"/>
    </source>
</evidence>
<evidence type="ECO:0000259" key="7">
    <source>
        <dbReference type="PROSITE" id="PS51233"/>
    </source>
</evidence>
<dbReference type="PROSITE" id="PS01186">
    <property type="entry name" value="EGF_2"/>
    <property type="match status" value="1"/>
</dbReference>
<dbReference type="GO" id="GO:0005576">
    <property type="term" value="C:extracellular region"/>
    <property type="evidence" value="ECO:0007669"/>
    <property type="project" value="TreeGrafter"/>
</dbReference>
<keyword evidence="3" id="KW-0325">Glycoprotein</keyword>
<feature type="domain" description="VWFD" evidence="7">
    <location>
        <begin position="2385"/>
        <end position="2572"/>
    </location>
</feature>